<dbReference type="EMBL" id="ADKM02000086">
    <property type="protein sequence ID" value="EGC02796.1"/>
    <property type="molecule type" value="Genomic_DNA"/>
</dbReference>
<proteinExistence type="predicted"/>
<sequence>MDCYKSWICLKCSAHNTGNFCTECGTRKPWECPMCKALNIGEKCGRCGLSEPSAK</sequence>
<evidence type="ECO:0000313" key="2">
    <source>
        <dbReference type="Proteomes" id="UP000004259"/>
    </source>
</evidence>
<dbReference type="OrthoDB" id="9764015at2"/>
<dbReference type="RefSeq" id="WP_002850169.1">
    <property type="nucleotide sequence ID" value="NZ_ADKM02000086.1"/>
</dbReference>
<reference evidence="1 2" key="1">
    <citation type="submission" date="2011-02" db="EMBL/GenBank/DDBJ databases">
        <authorList>
            <person name="Nelson K.E."/>
            <person name="Sutton G."/>
            <person name="Torralba M."/>
            <person name="Durkin S."/>
            <person name="Harkins D."/>
            <person name="Montgomery R."/>
            <person name="Ziemer C."/>
            <person name="Klaassens E."/>
            <person name="Ocuiv P."/>
            <person name="Morrison M."/>
        </authorList>
    </citation>
    <scope>NUCLEOTIDE SEQUENCE [LARGE SCALE GENOMIC DNA]</scope>
    <source>
        <strain evidence="1 2">8</strain>
    </source>
</reference>
<gene>
    <name evidence="1" type="ORF">CUS_6044</name>
</gene>
<keyword evidence="2" id="KW-1185">Reference proteome</keyword>
<dbReference type="Proteomes" id="UP000004259">
    <property type="component" value="Unassembled WGS sequence"/>
</dbReference>
<name>E9SD32_RUMAL</name>
<organism evidence="1 2">
    <name type="scientific">Ruminococcus albus 8</name>
    <dbReference type="NCBI Taxonomy" id="246199"/>
    <lineage>
        <taxon>Bacteria</taxon>
        <taxon>Bacillati</taxon>
        <taxon>Bacillota</taxon>
        <taxon>Clostridia</taxon>
        <taxon>Eubacteriales</taxon>
        <taxon>Oscillospiraceae</taxon>
        <taxon>Ruminococcus</taxon>
    </lineage>
</organism>
<evidence type="ECO:0008006" key="3">
    <source>
        <dbReference type="Google" id="ProtNLM"/>
    </source>
</evidence>
<dbReference type="AlphaFoldDB" id="E9SD32"/>
<protein>
    <recommendedName>
        <fullName evidence="3">RanBP2-type domain-containing protein</fullName>
    </recommendedName>
</protein>
<evidence type="ECO:0000313" key="1">
    <source>
        <dbReference type="EMBL" id="EGC02796.1"/>
    </source>
</evidence>
<dbReference type="STRING" id="246199.CUS_6044"/>
<accession>E9SD32</accession>
<comment type="caution">
    <text evidence="1">The sequence shown here is derived from an EMBL/GenBank/DDBJ whole genome shotgun (WGS) entry which is preliminary data.</text>
</comment>